<accession>A0A7R9U2M1</accession>
<sequence length="298" mass="33097">MEARPDDIRRGQAVVRVLGCVLEKLISASSAEGLGPEPITKFHSQKLPSISVLDYLQRIQKYSYCSNECFVLALIYIDRLIQYNGFSITALNVHRVIITSVLLAAKFFDDQYFNNAHYAKVGGLPLSEMNALEVEFCFRISFSLHVTDAVYKKYHTELANHAKMCAICAPFVPAFPKLDPYRSEETKRLDAVPGAGKWSRDNDFDAVDAGAHLKEHPYFRHMHMEVTPVAVKRVDSTPHVVDHGAPMSYPAAGAPNPASAANPVKISYAPILNQCINTWGVPTPIAVSGPMYHPLFYS</sequence>
<organism evidence="1">
    <name type="scientific">Pinguiococcus pyrenoidosus</name>
    <dbReference type="NCBI Taxonomy" id="172671"/>
    <lineage>
        <taxon>Eukaryota</taxon>
        <taxon>Sar</taxon>
        <taxon>Stramenopiles</taxon>
        <taxon>Ochrophyta</taxon>
        <taxon>Pinguiophyceae</taxon>
        <taxon>Pinguiochrysidales</taxon>
        <taxon>Pinguiochrysidaceae</taxon>
        <taxon>Pinguiococcus</taxon>
    </lineage>
</organism>
<dbReference type="InterPro" id="IPR013922">
    <property type="entry name" value="Cyclin_PHO80-like"/>
</dbReference>
<name>A0A7R9U2M1_9STRA</name>
<gene>
    <name evidence="1" type="ORF">PPYR1160_LOCUS2067</name>
</gene>
<dbReference type="SUPFAM" id="SSF47954">
    <property type="entry name" value="Cyclin-like"/>
    <property type="match status" value="1"/>
</dbReference>
<dbReference type="Gene3D" id="1.10.472.10">
    <property type="entry name" value="Cyclin-like"/>
    <property type="match status" value="1"/>
</dbReference>
<dbReference type="PANTHER" id="PTHR15615">
    <property type="match status" value="1"/>
</dbReference>
<dbReference type="InterPro" id="IPR036915">
    <property type="entry name" value="Cyclin-like_sf"/>
</dbReference>
<reference evidence="1" key="1">
    <citation type="submission" date="2021-01" db="EMBL/GenBank/DDBJ databases">
        <authorList>
            <person name="Corre E."/>
            <person name="Pelletier E."/>
            <person name="Niang G."/>
            <person name="Scheremetjew M."/>
            <person name="Finn R."/>
            <person name="Kale V."/>
            <person name="Holt S."/>
            <person name="Cochrane G."/>
            <person name="Meng A."/>
            <person name="Brown T."/>
            <person name="Cohen L."/>
        </authorList>
    </citation>
    <scope>NUCLEOTIDE SEQUENCE</scope>
    <source>
        <strain evidence="1">CCMP2078</strain>
    </source>
</reference>
<proteinExistence type="predicted"/>
<evidence type="ECO:0000313" key="1">
    <source>
        <dbReference type="EMBL" id="CAD8252575.1"/>
    </source>
</evidence>
<dbReference type="Pfam" id="PF08613">
    <property type="entry name" value="Cyclin"/>
    <property type="match status" value="1"/>
</dbReference>
<dbReference type="PANTHER" id="PTHR15615:SF108">
    <property type="entry name" value="PROTEIN CNPPD1"/>
    <property type="match status" value="1"/>
</dbReference>
<dbReference type="GO" id="GO:0019901">
    <property type="term" value="F:protein kinase binding"/>
    <property type="evidence" value="ECO:0007669"/>
    <property type="project" value="InterPro"/>
</dbReference>
<dbReference type="AlphaFoldDB" id="A0A7R9U2M1"/>
<dbReference type="EMBL" id="HBEA01002781">
    <property type="protein sequence ID" value="CAD8252575.1"/>
    <property type="molecule type" value="Transcribed_RNA"/>
</dbReference>
<evidence type="ECO:0008006" key="2">
    <source>
        <dbReference type="Google" id="ProtNLM"/>
    </source>
</evidence>
<dbReference type="CDD" id="cd20558">
    <property type="entry name" value="CYCLIN_ScPCL7-like"/>
    <property type="match status" value="1"/>
</dbReference>
<protein>
    <recommendedName>
        <fullName evidence="2">Cyclin</fullName>
    </recommendedName>
</protein>